<accession>A0A6M8U768</accession>
<dbReference type="AlphaFoldDB" id="A0A6M8U768"/>
<evidence type="ECO:0000313" key="2">
    <source>
        <dbReference type="Proteomes" id="UP000505325"/>
    </source>
</evidence>
<proteinExistence type="predicted"/>
<gene>
    <name evidence="1" type="ORF">PMPD1_1585</name>
</gene>
<name>A0A6M8U768_9GAMM</name>
<sequence>MKPFNYQQDFANIDFRHSPERYQAAAAAIFKRYWGRLRADEDYLARKKAHQQAYG</sequence>
<evidence type="ECO:0000313" key="1">
    <source>
        <dbReference type="EMBL" id="QKJ86538.1"/>
    </source>
</evidence>
<dbReference type="EMBL" id="CP054212">
    <property type="protein sequence ID" value="QKJ86538.1"/>
    <property type="molecule type" value="Genomic_DNA"/>
</dbReference>
<organism evidence="1 2">
    <name type="scientific">Paramixta manurensis</name>
    <dbReference type="NCBI Taxonomy" id="2740817"/>
    <lineage>
        <taxon>Bacteria</taxon>
        <taxon>Pseudomonadati</taxon>
        <taxon>Pseudomonadota</taxon>
        <taxon>Gammaproteobacteria</taxon>
        <taxon>Enterobacterales</taxon>
        <taxon>Erwiniaceae</taxon>
        <taxon>Paramixta</taxon>
    </lineage>
</organism>
<dbReference type="KEGG" id="pmak:PMPD1_1585"/>
<reference evidence="1 2" key="1">
    <citation type="submission" date="2020-06" db="EMBL/GenBank/DDBJ databases">
        <title>Genome sequence of Paramixta manurensis strain PD-1.</title>
        <authorList>
            <person name="Lee C.W."/>
            <person name="Kim J."/>
        </authorList>
    </citation>
    <scope>NUCLEOTIDE SEQUENCE [LARGE SCALE GENOMIC DNA]</scope>
    <source>
        <strain evidence="1 2">PD-1</strain>
    </source>
</reference>
<protein>
    <submittedName>
        <fullName evidence="1">Uncharacterized protein</fullName>
    </submittedName>
</protein>
<keyword evidence="2" id="KW-1185">Reference proteome</keyword>
<dbReference type="Proteomes" id="UP000505325">
    <property type="component" value="Chromosome"/>
</dbReference>